<dbReference type="KEGG" id="nah:F5544_13935"/>
<keyword evidence="15" id="KW-1185">Reference proteome</keyword>
<evidence type="ECO:0000256" key="2">
    <source>
        <dbReference type="ARBA" id="ARBA00022670"/>
    </source>
</evidence>
<feature type="chain" id="PRO_5026374628" description="Neutral metalloproteinase" evidence="9">
    <location>
        <begin position="32"/>
        <end position="636"/>
    </location>
</feature>
<evidence type="ECO:0000256" key="5">
    <source>
        <dbReference type="ARBA" id="ARBA00022801"/>
    </source>
</evidence>
<keyword evidence="4 9" id="KW-0732">Signal</keyword>
<gene>
    <name evidence="14" type="ORF">F5544_13935</name>
</gene>
<feature type="domain" description="Peptidase M4 C-terminal" evidence="12">
    <location>
        <begin position="460"/>
        <end position="626"/>
    </location>
</feature>
<dbReference type="InterPro" id="IPR001570">
    <property type="entry name" value="Peptidase_M4_C_domain"/>
</dbReference>
<feature type="compositionally biased region" description="Pro residues" evidence="10">
    <location>
        <begin position="98"/>
        <end position="109"/>
    </location>
</feature>
<evidence type="ECO:0000256" key="8">
    <source>
        <dbReference type="PIRSR" id="PIRSR623612-1"/>
    </source>
</evidence>
<dbReference type="GO" id="GO:0005576">
    <property type="term" value="C:extracellular region"/>
    <property type="evidence" value="ECO:0007669"/>
    <property type="project" value="UniProtKB-SubCell"/>
</dbReference>
<dbReference type="PRINTS" id="PR00730">
    <property type="entry name" value="THERMOLYSIN"/>
</dbReference>
<dbReference type="InterPro" id="IPR023612">
    <property type="entry name" value="Peptidase_M4"/>
</dbReference>
<dbReference type="PANTHER" id="PTHR33794">
    <property type="entry name" value="BACILLOLYSIN"/>
    <property type="match status" value="1"/>
</dbReference>
<keyword evidence="7 9" id="KW-0482">Metalloprotease</keyword>
<name>A0A6G9YBY9_9NOCA</name>
<comment type="function">
    <text evidence="9">Extracellular zinc metalloprotease.</text>
</comment>
<dbReference type="PANTHER" id="PTHR33794:SF1">
    <property type="entry name" value="BACILLOLYSIN"/>
    <property type="match status" value="1"/>
</dbReference>
<dbReference type="EC" id="3.4.24.-" evidence="9"/>
<comment type="subcellular location">
    <subcellularLocation>
        <location evidence="9">Secreted</location>
    </subcellularLocation>
</comment>
<comment type="cofactor">
    <cofactor evidence="9">
        <name>Zn(2+)</name>
        <dbReference type="ChEBI" id="CHEBI:29105"/>
    </cofactor>
</comment>
<dbReference type="EMBL" id="CP046172">
    <property type="protein sequence ID" value="QIS10674.1"/>
    <property type="molecule type" value="Genomic_DNA"/>
</dbReference>
<organism evidence="14 15">
    <name type="scientific">Nocardia arthritidis</name>
    <dbReference type="NCBI Taxonomy" id="228602"/>
    <lineage>
        <taxon>Bacteria</taxon>
        <taxon>Bacillati</taxon>
        <taxon>Actinomycetota</taxon>
        <taxon>Actinomycetes</taxon>
        <taxon>Mycobacteriales</taxon>
        <taxon>Nocardiaceae</taxon>
        <taxon>Nocardia</taxon>
    </lineage>
</organism>
<protein>
    <recommendedName>
        <fullName evidence="9">Neutral metalloproteinase</fullName>
        <ecNumber evidence="9">3.4.24.-</ecNumber>
    </recommendedName>
</protein>
<evidence type="ECO:0000259" key="12">
    <source>
        <dbReference type="Pfam" id="PF02868"/>
    </source>
</evidence>
<evidence type="ECO:0000259" key="13">
    <source>
        <dbReference type="Pfam" id="PF07504"/>
    </source>
</evidence>
<dbReference type="Pfam" id="PF07504">
    <property type="entry name" value="FTP"/>
    <property type="match status" value="1"/>
</dbReference>
<dbReference type="SUPFAM" id="SSF55486">
    <property type="entry name" value="Metalloproteases ('zincins'), catalytic domain"/>
    <property type="match status" value="1"/>
</dbReference>
<dbReference type="Proteomes" id="UP000503540">
    <property type="component" value="Chromosome"/>
</dbReference>
<dbReference type="GO" id="GO:0006508">
    <property type="term" value="P:proteolysis"/>
    <property type="evidence" value="ECO:0007669"/>
    <property type="project" value="UniProtKB-KW"/>
</dbReference>
<feature type="active site" evidence="8">
    <location>
        <position position="449"/>
    </location>
</feature>
<feature type="compositionally biased region" description="Low complexity" evidence="10">
    <location>
        <begin position="81"/>
        <end position="97"/>
    </location>
</feature>
<feature type="signal peptide" evidence="9">
    <location>
        <begin position="1"/>
        <end position="31"/>
    </location>
</feature>
<dbReference type="Pfam" id="PF01447">
    <property type="entry name" value="Peptidase_M4"/>
    <property type="match status" value="1"/>
</dbReference>
<evidence type="ECO:0000313" key="15">
    <source>
        <dbReference type="Proteomes" id="UP000503540"/>
    </source>
</evidence>
<dbReference type="InterPro" id="IPR011096">
    <property type="entry name" value="FTP_domain"/>
</dbReference>
<dbReference type="InterPro" id="IPR013856">
    <property type="entry name" value="Peptidase_M4_domain"/>
</dbReference>
<keyword evidence="5 9" id="KW-0378">Hydrolase</keyword>
<dbReference type="InterPro" id="IPR027268">
    <property type="entry name" value="Peptidase_M4/M1_CTD_sf"/>
</dbReference>
<evidence type="ECO:0000256" key="4">
    <source>
        <dbReference type="ARBA" id="ARBA00022729"/>
    </source>
</evidence>
<reference evidence="14 15" key="1">
    <citation type="journal article" date="2019" name="ACS Chem. Biol.">
        <title>Identification and Mobilization of a Cryptic Antibiotic Biosynthesis Gene Locus from a Human-Pathogenic Nocardia Isolate.</title>
        <authorList>
            <person name="Herisse M."/>
            <person name="Ishida K."/>
            <person name="Porter J.L."/>
            <person name="Howden B."/>
            <person name="Hertweck C."/>
            <person name="Stinear T.P."/>
            <person name="Pidot S.J."/>
        </authorList>
    </citation>
    <scope>NUCLEOTIDE SEQUENCE [LARGE SCALE GENOMIC DNA]</scope>
    <source>
        <strain evidence="14 15">AUSMDU00012717</strain>
    </source>
</reference>
<sequence>MNSAHRRASRYTAAAVSAVLASFFVTSSAIAQPPTTPTTPPSSPSAPATPTTPAAPTKPTTPAAPSTSAPKPPAPRPVPPSSSTRPSIPVVPATPTTPSVPQPIPPKPPTGSYTGSELGAVPKDVLKDPQGSVTQVTPKQPLPAPPGIATEPSAAAQAQADGVKKVFGDVPGELVVDKVLPVGDGSTVRLRQEIDGIPVFGAAASESLAADGSLLSVTGALATKSQGSYPADAATPPDEVGATALQALVDQTKVSADKFSVVETKANWYAPKLAALHDAASVAVPAYKVDIKGDGKKGEEPGRWIVFVDANDTGKVLDSWSNTEHLNRVICDAAEAQVDLNGATDPTMCGTPDGFQATRTEGQDPSGIDDVDAVYNWFGTTENFYATYTPLKSLTDLIGSDTGDGNGRALRGTVRICSLDQCPYPNAFWNEGHMAYGEGVTTEDITGHELTHGVTEKLNGLIYRDDSGAINESMSDVFGEFTFLTDTANPCNTDANRWQLGACSSLGVIRDMRDPHAHQQPDTYQGQYWYTDTSNQSRLVHINSGVGNKAAELMVDGGTLNGTSVTGIGIPKTAALYYTTQTLLTPNATYGTLGSTLRQACSTNVQNHVAGTTAEDCVQVGNAVKAVAMPSLQVNT</sequence>
<accession>A0A6G9YBY9</accession>
<evidence type="ECO:0000313" key="14">
    <source>
        <dbReference type="EMBL" id="QIS10674.1"/>
    </source>
</evidence>
<evidence type="ECO:0000256" key="7">
    <source>
        <dbReference type="ARBA" id="ARBA00023049"/>
    </source>
</evidence>
<dbReference type="GO" id="GO:0004222">
    <property type="term" value="F:metalloendopeptidase activity"/>
    <property type="evidence" value="ECO:0007669"/>
    <property type="project" value="UniProtKB-UniRule"/>
</dbReference>
<dbReference type="GO" id="GO:0046872">
    <property type="term" value="F:metal ion binding"/>
    <property type="evidence" value="ECO:0007669"/>
    <property type="project" value="UniProtKB-UniRule"/>
</dbReference>
<evidence type="ECO:0000256" key="3">
    <source>
        <dbReference type="ARBA" id="ARBA00022723"/>
    </source>
</evidence>
<dbReference type="AlphaFoldDB" id="A0A6G9YBY9"/>
<dbReference type="Pfam" id="PF02868">
    <property type="entry name" value="Peptidase_M4_C"/>
    <property type="match status" value="1"/>
</dbReference>
<feature type="domain" description="Peptidase M4" evidence="11">
    <location>
        <begin position="395"/>
        <end position="456"/>
    </location>
</feature>
<keyword evidence="2 9" id="KW-0645">Protease</keyword>
<evidence type="ECO:0000256" key="6">
    <source>
        <dbReference type="ARBA" id="ARBA00022833"/>
    </source>
</evidence>
<evidence type="ECO:0000256" key="10">
    <source>
        <dbReference type="SAM" id="MobiDB-lite"/>
    </source>
</evidence>
<feature type="compositionally biased region" description="Pro residues" evidence="10">
    <location>
        <begin position="34"/>
        <end position="44"/>
    </location>
</feature>
<feature type="domain" description="FTP" evidence="13">
    <location>
        <begin position="174"/>
        <end position="221"/>
    </location>
</feature>
<dbReference type="Gene3D" id="3.10.170.10">
    <property type="match status" value="1"/>
</dbReference>
<comment type="similarity">
    <text evidence="1 9">Belongs to the peptidase M4 family.</text>
</comment>
<feature type="region of interest" description="Disordered" evidence="10">
    <location>
        <begin position="30"/>
        <end position="153"/>
    </location>
</feature>
<evidence type="ECO:0000259" key="11">
    <source>
        <dbReference type="Pfam" id="PF01447"/>
    </source>
</evidence>
<evidence type="ECO:0000256" key="9">
    <source>
        <dbReference type="RuleBase" id="RU366073"/>
    </source>
</evidence>
<feature type="active site" description="Proton donor" evidence="8">
    <location>
        <position position="541"/>
    </location>
</feature>
<dbReference type="Gene3D" id="1.10.390.10">
    <property type="entry name" value="Neutral Protease Domain 2"/>
    <property type="match status" value="1"/>
</dbReference>
<keyword evidence="9" id="KW-0964">Secreted</keyword>
<proteinExistence type="inferred from homology"/>
<feature type="compositionally biased region" description="Low complexity" evidence="10">
    <location>
        <begin position="45"/>
        <end position="69"/>
    </location>
</feature>
<dbReference type="InterPro" id="IPR050728">
    <property type="entry name" value="Zinc_Metalloprotease_M4"/>
</dbReference>
<keyword evidence="3" id="KW-0479">Metal-binding</keyword>
<evidence type="ECO:0000256" key="1">
    <source>
        <dbReference type="ARBA" id="ARBA00009388"/>
    </source>
</evidence>
<feature type="compositionally biased region" description="Pro residues" evidence="10">
    <location>
        <begin position="70"/>
        <end position="80"/>
    </location>
</feature>
<keyword evidence="6 9" id="KW-0862">Zinc</keyword>